<dbReference type="Gene3D" id="3.40.50.300">
    <property type="entry name" value="P-loop containing nucleotide triphosphate hydrolases"/>
    <property type="match status" value="1"/>
</dbReference>
<reference evidence="5" key="3">
    <citation type="submission" date="2025-09" db="UniProtKB">
        <authorList>
            <consortium name="Ensembl"/>
        </authorList>
    </citation>
    <scope>IDENTIFICATION</scope>
</reference>
<dbReference type="GeneTree" id="ENSGT00940000155120"/>
<evidence type="ECO:0000256" key="1">
    <source>
        <dbReference type="ARBA" id="ARBA00022679"/>
    </source>
</evidence>
<keyword evidence="2" id="KW-0547">Nucleotide-binding</keyword>
<protein>
    <recommendedName>
        <fullName evidence="7">Nucleoside-diphosphate kinase</fullName>
    </recommendedName>
</protein>
<dbReference type="PANTHER" id="PTHR23359">
    <property type="entry name" value="NUCLEOTIDE KINASE"/>
    <property type="match status" value="1"/>
</dbReference>
<evidence type="ECO:0008006" key="7">
    <source>
        <dbReference type="Google" id="ProtNLM"/>
    </source>
</evidence>
<dbReference type="Pfam" id="PF00406">
    <property type="entry name" value="ADK"/>
    <property type="match status" value="1"/>
</dbReference>
<evidence type="ECO:0000313" key="5">
    <source>
        <dbReference type="Ensembl" id="ENSOTSP00005134701.1"/>
    </source>
</evidence>
<dbReference type="SUPFAM" id="SSF52540">
    <property type="entry name" value="P-loop containing nucleoside triphosphate hydrolases"/>
    <property type="match status" value="1"/>
</dbReference>
<organism evidence="5 6">
    <name type="scientific">Oncorhynchus tshawytscha</name>
    <name type="common">Chinook salmon</name>
    <name type="synonym">Salmo tshawytscha</name>
    <dbReference type="NCBI Taxonomy" id="74940"/>
    <lineage>
        <taxon>Eukaryota</taxon>
        <taxon>Metazoa</taxon>
        <taxon>Chordata</taxon>
        <taxon>Craniata</taxon>
        <taxon>Vertebrata</taxon>
        <taxon>Euteleostomi</taxon>
        <taxon>Actinopterygii</taxon>
        <taxon>Neopterygii</taxon>
        <taxon>Teleostei</taxon>
        <taxon>Protacanthopterygii</taxon>
        <taxon>Salmoniformes</taxon>
        <taxon>Salmonidae</taxon>
        <taxon>Salmoninae</taxon>
        <taxon>Oncorhynchus</taxon>
    </lineage>
</organism>
<keyword evidence="6" id="KW-1185">Reference proteome</keyword>
<dbReference type="InterPro" id="IPR000850">
    <property type="entry name" value="Adenylat/UMP-CMP_kin"/>
</dbReference>
<sequence>MVVTTLTQHWKMLLQRIFRAVIMGPPGSGKGTVSGRIVKSFGLMHLSSGDLLRANIKDKTDKLNNFFERFEDNIVLSTRPTTKD</sequence>
<dbReference type="AlphaFoldDB" id="A0AAZ3R0H1"/>
<evidence type="ECO:0000313" key="6">
    <source>
        <dbReference type="Proteomes" id="UP000694402"/>
    </source>
</evidence>
<dbReference type="GO" id="GO:0006139">
    <property type="term" value="P:nucleobase-containing compound metabolic process"/>
    <property type="evidence" value="ECO:0007669"/>
    <property type="project" value="InterPro"/>
</dbReference>
<dbReference type="GO" id="GO:0019205">
    <property type="term" value="F:nucleobase-containing compound kinase activity"/>
    <property type="evidence" value="ECO:0007669"/>
    <property type="project" value="InterPro"/>
</dbReference>
<reference evidence="5" key="2">
    <citation type="submission" date="2025-08" db="UniProtKB">
        <authorList>
            <consortium name="Ensembl"/>
        </authorList>
    </citation>
    <scope>IDENTIFICATION</scope>
</reference>
<accession>A0AAZ3R0H1</accession>
<reference evidence="6" key="1">
    <citation type="journal article" date="2018" name="PLoS ONE">
        <title>Chinook salmon (Oncorhynchus tshawytscha) genome and transcriptome.</title>
        <authorList>
            <person name="Christensen K.A."/>
            <person name="Leong J.S."/>
            <person name="Sakhrani D."/>
            <person name="Biagi C.A."/>
            <person name="Minkley D.R."/>
            <person name="Withler R.E."/>
            <person name="Rondeau E.B."/>
            <person name="Koop B.F."/>
            <person name="Devlin R.H."/>
        </authorList>
    </citation>
    <scope>NUCLEOTIDE SEQUENCE [LARGE SCALE GENOMIC DNA]</scope>
</reference>
<evidence type="ECO:0000256" key="3">
    <source>
        <dbReference type="ARBA" id="ARBA00022777"/>
    </source>
</evidence>
<dbReference type="Proteomes" id="UP000694402">
    <property type="component" value="Unassembled WGS sequence"/>
</dbReference>
<name>A0AAZ3R0H1_ONCTS</name>
<dbReference type="Ensembl" id="ENSOTST00005141424.1">
    <property type="protein sequence ID" value="ENSOTSP00005134701.1"/>
    <property type="gene ID" value="ENSOTSG00005046612.2"/>
</dbReference>
<keyword evidence="3 4" id="KW-0418">Kinase</keyword>
<gene>
    <name evidence="5" type="primary">AK3</name>
</gene>
<dbReference type="InterPro" id="IPR027417">
    <property type="entry name" value="P-loop_NTPase"/>
</dbReference>
<dbReference type="GO" id="GO:0005524">
    <property type="term" value="F:ATP binding"/>
    <property type="evidence" value="ECO:0007669"/>
    <property type="project" value="InterPro"/>
</dbReference>
<evidence type="ECO:0000256" key="2">
    <source>
        <dbReference type="ARBA" id="ARBA00022741"/>
    </source>
</evidence>
<proteinExistence type="inferred from homology"/>
<keyword evidence="1 4" id="KW-0808">Transferase</keyword>
<evidence type="ECO:0000256" key="4">
    <source>
        <dbReference type="RuleBase" id="RU003330"/>
    </source>
</evidence>
<dbReference type="PRINTS" id="PR00094">
    <property type="entry name" value="ADENYLTKNASE"/>
</dbReference>
<comment type="similarity">
    <text evidence="4">Belongs to the adenylate kinase family.</text>
</comment>